<keyword evidence="2" id="KW-0489">Methyltransferase</keyword>
<organism evidence="2">
    <name type="scientific">Vecturithrix granuli</name>
    <dbReference type="NCBI Taxonomy" id="1499967"/>
    <lineage>
        <taxon>Bacteria</taxon>
        <taxon>Candidatus Moduliflexota</taxon>
        <taxon>Candidatus Vecturitrichia</taxon>
        <taxon>Candidatus Vecturitrichales</taxon>
        <taxon>Candidatus Vecturitrichaceae</taxon>
        <taxon>Candidatus Vecturithrix</taxon>
    </lineage>
</organism>
<dbReference type="EMBL" id="DF820464">
    <property type="protein sequence ID" value="GAK56383.1"/>
    <property type="molecule type" value="Genomic_DNA"/>
</dbReference>
<gene>
    <name evidence="2" type="ORF">U27_03345</name>
</gene>
<dbReference type="InterPro" id="IPR029063">
    <property type="entry name" value="SAM-dependent_MTases_sf"/>
</dbReference>
<dbReference type="Pfam" id="PF02384">
    <property type="entry name" value="N6_Mtase"/>
    <property type="match status" value="1"/>
</dbReference>
<feature type="domain" description="DNA methylase adenine-specific" evidence="1">
    <location>
        <begin position="2"/>
        <end position="142"/>
    </location>
</feature>
<dbReference type="AlphaFoldDB" id="A0A081BVM8"/>
<name>A0A081BVM8_VECG1</name>
<sequence>MLAKGSLTSKTSEEGDIRKALTEARLVDCIVNLPAKLFLNTQIPACLWFVSRNKANGKFRNRIDEILFIDARNEGHLINRRTRELSAADIQKIARTYHAWRNPNGSYEDVKGFCNSASLERVRELDYVLTPGRYVGLPEDEEDFDFKERFTSLKAEFEAQLQEETRLNTLILENLQKIEV</sequence>
<dbReference type="InterPro" id="IPR003356">
    <property type="entry name" value="DNA_methylase_A-5"/>
</dbReference>
<dbReference type="HOGENOM" id="CLU_108033_0_0_0"/>
<dbReference type="Proteomes" id="UP000030661">
    <property type="component" value="Unassembled WGS sequence"/>
</dbReference>
<accession>A0A081BVM8</accession>
<dbReference type="InterPro" id="IPR052916">
    <property type="entry name" value="Type-I_RE_MTase_Subunit"/>
</dbReference>
<dbReference type="eggNOG" id="COG0286">
    <property type="taxonomic scope" value="Bacteria"/>
</dbReference>
<dbReference type="GO" id="GO:0003677">
    <property type="term" value="F:DNA binding"/>
    <property type="evidence" value="ECO:0007669"/>
    <property type="project" value="InterPro"/>
</dbReference>
<evidence type="ECO:0000313" key="3">
    <source>
        <dbReference type="Proteomes" id="UP000030661"/>
    </source>
</evidence>
<dbReference type="PANTHER" id="PTHR42998">
    <property type="entry name" value="TYPE I RESTRICTION ENZYME HINDVIIP M PROTEIN-RELATED"/>
    <property type="match status" value="1"/>
</dbReference>
<dbReference type="Gene3D" id="3.40.50.150">
    <property type="entry name" value="Vaccinia Virus protein VP39"/>
    <property type="match status" value="1"/>
</dbReference>
<dbReference type="STRING" id="1499967.U27_03345"/>
<dbReference type="PANTHER" id="PTHR42998:SF1">
    <property type="entry name" value="TYPE I RESTRICTION ENZYME HINDI METHYLASE SUBUNIT"/>
    <property type="match status" value="1"/>
</dbReference>
<evidence type="ECO:0000313" key="2">
    <source>
        <dbReference type="EMBL" id="GAK56383.1"/>
    </source>
</evidence>
<protein>
    <submittedName>
        <fullName evidence="2">N-6 DNA methylase</fullName>
    </submittedName>
</protein>
<dbReference type="GO" id="GO:0008170">
    <property type="term" value="F:N-methyltransferase activity"/>
    <property type="evidence" value="ECO:0007669"/>
    <property type="project" value="InterPro"/>
</dbReference>
<dbReference type="SUPFAM" id="SSF53335">
    <property type="entry name" value="S-adenosyl-L-methionine-dependent methyltransferases"/>
    <property type="match status" value="1"/>
</dbReference>
<evidence type="ECO:0000259" key="1">
    <source>
        <dbReference type="Pfam" id="PF02384"/>
    </source>
</evidence>
<keyword evidence="2" id="KW-0808">Transferase</keyword>
<reference evidence="2" key="1">
    <citation type="journal article" date="2015" name="PeerJ">
        <title>First genomic representation of candidate bacterial phylum KSB3 points to enhanced environmental sensing as a trigger of wastewater bulking.</title>
        <authorList>
            <person name="Sekiguchi Y."/>
            <person name="Ohashi A."/>
            <person name="Parks D.H."/>
            <person name="Yamauchi T."/>
            <person name="Tyson G.W."/>
            <person name="Hugenholtz P."/>
        </authorList>
    </citation>
    <scope>NUCLEOTIDE SEQUENCE [LARGE SCALE GENOMIC DNA]</scope>
</reference>
<proteinExistence type="predicted"/>
<keyword evidence="3" id="KW-1185">Reference proteome</keyword>
<dbReference type="GO" id="GO:0032259">
    <property type="term" value="P:methylation"/>
    <property type="evidence" value="ECO:0007669"/>
    <property type="project" value="UniProtKB-KW"/>
</dbReference>